<proteinExistence type="predicted"/>
<protein>
    <submittedName>
        <fullName evidence="2">Flavodoxin family protein</fullName>
    </submittedName>
</protein>
<accession>A0A011V543</accession>
<dbReference type="Proteomes" id="UP000441102">
    <property type="component" value="Unassembled WGS sequence"/>
</dbReference>
<dbReference type="InterPro" id="IPR029039">
    <property type="entry name" value="Flavoprotein-like_sf"/>
</dbReference>
<dbReference type="EMBL" id="WBWX01000005">
    <property type="protein sequence ID" value="KAB2796237.1"/>
    <property type="molecule type" value="Genomic_DNA"/>
</dbReference>
<dbReference type="GeneID" id="61314472"/>
<dbReference type="SUPFAM" id="SSF52218">
    <property type="entry name" value="Flavoproteins"/>
    <property type="match status" value="1"/>
</dbReference>
<gene>
    <name evidence="2" type="ORF">F9L06_15920</name>
</gene>
<dbReference type="Pfam" id="PF03358">
    <property type="entry name" value="FMN_red"/>
    <property type="match status" value="1"/>
</dbReference>
<evidence type="ECO:0000259" key="1">
    <source>
        <dbReference type="Pfam" id="PF03358"/>
    </source>
</evidence>
<feature type="domain" description="NADPH-dependent FMN reductase-like" evidence="1">
    <location>
        <begin position="25"/>
        <end position="165"/>
    </location>
</feature>
<dbReference type="OMA" id="YWVGEAM"/>
<name>A0A011V543_BRUAN</name>
<sequence>MTVSSLPPLKAIALNATLKRSADQNPSSTDRMLHYLDTHLVPYGVQTEHVRLSEFNIEPGVTSRESEDDEWPALRTKILDADILIFGTPIWLGQPSSICKRVLERMDAFLSETDDANRMPSYGHVAVAAVVGNEDGAHFVSSQLYQALNDVGFTLPANGVTYWVGEAMQSTNFVDLGEVPETVVSATKILAANCVHLARLLKAAPYPGSE</sequence>
<reference evidence="2 3" key="1">
    <citation type="submission" date="2019-09" db="EMBL/GenBank/DDBJ databases">
        <title>Taxonomic organization of the family Brucellaceae based on a phylogenomic approach.</title>
        <authorList>
            <person name="Leclercq S."/>
            <person name="Cloeckaert A."/>
            <person name="Zygmunt M.S."/>
        </authorList>
    </citation>
    <scope>NUCLEOTIDE SEQUENCE [LARGE SCALE GENOMIC DNA]</scope>
    <source>
        <strain evidence="2 3">CCUG 34461</strain>
    </source>
</reference>
<dbReference type="KEGG" id="oah:DR92_3954"/>
<dbReference type="AlphaFoldDB" id="A0A011V543"/>
<dbReference type="GO" id="GO:0016491">
    <property type="term" value="F:oxidoreductase activity"/>
    <property type="evidence" value="ECO:0007669"/>
    <property type="project" value="InterPro"/>
</dbReference>
<evidence type="ECO:0000313" key="2">
    <source>
        <dbReference type="EMBL" id="KAB2796237.1"/>
    </source>
</evidence>
<evidence type="ECO:0000313" key="3">
    <source>
        <dbReference type="Proteomes" id="UP000441102"/>
    </source>
</evidence>
<organism evidence="2 3">
    <name type="scientific">Brucella anthropi</name>
    <name type="common">Ochrobactrum anthropi</name>
    <dbReference type="NCBI Taxonomy" id="529"/>
    <lineage>
        <taxon>Bacteria</taxon>
        <taxon>Pseudomonadati</taxon>
        <taxon>Pseudomonadota</taxon>
        <taxon>Alphaproteobacteria</taxon>
        <taxon>Hyphomicrobiales</taxon>
        <taxon>Brucellaceae</taxon>
        <taxon>Brucella/Ochrobactrum group</taxon>
        <taxon>Brucella</taxon>
    </lineage>
</organism>
<comment type="caution">
    <text evidence="2">The sequence shown here is derived from an EMBL/GenBank/DDBJ whole genome shotgun (WGS) entry which is preliminary data.</text>
</comment>
<dbReference type="InterPro" id="IPR005025">
    <property type="entry name" value="FMN_Rdtase-like_dom"/>
</dbReference>
<dbReference type="Gene3D" id="3.40.50.360">
    <property type="match status" value="1"/>
</dbReference>
<dbReference type="RefSeq" id="WP_012093578.1">
    <property type="nucleotide sequence ID" value="NZ_CP008819.1"/>
</dbReference>